<sequence length="283" mass="30315">MQKYQRPPPRYNGVLVRSSISWAKCTRPNRLLAPSARASKENAGELPWATVDYYTKKRERLKDEFGNLIHNERTIKEPAAWTQDAKMALAIQVVARETPDVSEEELRVNLLQLQTLLPDLKPGPTAKHADVVRVAARLGTAAENLLVLRDELPDLNVSHLCAGCPQLLLGPPEQLAADVRQTKALLGPCGPAAFRQLLGEYPQLLRPANATALLDEVARLFGLRGGEGGGGGGGGGAVEAARMRAAALLGRNPGLAGPAASLTSQTRGERDPEYLADTTRAGG</sequence>
<proteinExistence type="predicted"/>
<evidence type="ECO:0000256" key="1">
    <source>
        <dbReference type="SAM" id="MobiDB-lite"/>
    </source>
</evidence>
<evidence type="ECO:0000313" key="2">
    <source>
        <dbReference type="EMBL" id="GLC61341.1"/>
    </source>
</evidence>
<reference evidence="2 3" key="1">
    <citation type="journal article" date="2023" name="Commun. Biol.">
        <title>Reorganization of the ancestral sex-determining regions during the evolution of trioecy in Pleodorina starrii.</title>
        <authorList>
            <person name="Takahashi K."/>
            <person name="Suzuki S."/>
            <person name="Kawai-Toyooka H."/>
            <person name="Yamamoto K."/>
            <person name="Hamaji T."/>
            <person name="Ootsuki R."/>
            <person name="Yamaguchi H."/>
            <person name="Kawachi M."/>
            <person name="Higashiyama T."/>
            <person name="Nozaki H."/>
        </authorList>
    </citation>
    <scope>NUCLEOTIDE SEQUENCE [LARGE SCALE GENOMIC DNA]</scope>
    <source>
        <strain evidence="2 3">NIES-4479</strain>
    </source>
</reference>
<organism evidence="2 3">
    <name type="scientific">Pleodorina starrii</name>
    <dbReference type="NCBI Taxonomy" id="330485"/>
    <lineage>
        <taxon>Eukaryota</taxon>
        <taxon>Viridiplantae</taxon>
        <taxon>Chlorophyta</taxon>
        <taxon>core chlorophytes</taxon>
        <taxon>Chlorophyceae</taxon>
        <taxon>CS clade</taxon>
        <taxon>Chlamydomonadales</taxon>
        <taxon>Volvocaceae</taxon>
        <taxon>Pleodorina</taxon>
    </lineage>
</organism>
<dbReference type="EMBL" id="BRXU01000045">
    <property type="protein sequence ID" value="GLC61341.1"/>
    <property type="molecule type" value="Genomic_DNA"/>
</dbReference>
<keyword evidence="3" id="KW-1185">Reference proteome</keyword>
<protein>
    <submittedName>
        <fullName evidence="2">Uncharacterized protein</fullName>
    </submittedName>
</protein>
<feature type="region of interest" description="Disordered" evidence="1">
    <location>
        <begin position="252"/>
        <end position="283"/>
    </location>
</feature>
<comment type="caution">
    <text evidence="2">The sequence shown here is derived from an EMBL/GenBank/DDBJ whole genome shotgun (WGS) entry which is preliminary data.</text>
</comment>
<name>A0A9W6C1D1_9CHLO</name>
<dbReference type="OrthoDB" id="567549at2759"/>
<gene>
    <name evidence="2" type="primary">PLEST008303</name>
    <name evidence="2" type="ORF">PLESTB_001745400</name>
</gene>
<dbReference type="AlphaFoldDB" id="A0A9W6C1D1"/>
<dbReference type="Proteomes" id="UP001165080">
    <property type="component" value="Unassembled WGS sequence"/>
</dbReference>
<accession>A0A9W6C1D1</accession>
<evidence type="ECO:0000313" key="3">
    <source>
        <dbReference type="Proteomes" id="UP001165080"/>
    </source>
</evidence>